<sequence length="44" mass="5446">MTLCCRRVSFEILRKLRECVEGEIYKNADYRWCRNKNIFCIDKE</sequence>
<dbReference type="Proteomes" id="UP001295684">
    <property type="component" value="Unassembled WGS sequence"/>
</dbReference>
<proteinExistence type="predicted"/>
<keyword evidence="2" id="KW-1185">Reference proteome</keyword>
<dbReference type="AlphaFoldDB" id="A0AAD1U3E2"/>
<protein>
    <submittedName>
        <fullName evidence="1">Uncharacterized protein</fullName>
    </submittedName>
</protein>
<reference evidence="1" key="1">
    <citation type="submission" date="2023-07" db="EMBL/GenBank/DDBJ databases">
        <authorList>
            <consortium name="AG Swart"/>
            <person name="Singh M."/>
            <person name="Singh A."/>
            <person name="Seah K."/>
            <person name="Emmerich C."/>
        </authorList>
    </citation>
    <scope>NUCLEOTIDE SEQUENCE</scope>
    <source>
        <strain evidence="1">DP1</strain>
    </source>
</reference>
<dbReference type="EMBL" id="CAMPGE010002731">
    <property type="protein sequence ID" value="CAI2361542.1"/>
    <property type="molecule type" value="Genomic_DNA"/>
</dbReference>
<gene>
    <name evidence="1" type="ORF">ECRASSUSDP1_LOCUS2853</name>
</gene>
<evidence type="ECO:0000313" key="1">
    <source>
        <dbReference type="EMBL" id="CAI2361542.1"/>
    </source>
</evidence>
<accession>A0AAD1U3E2</accession>
<comment type="caution">
    <text evidence="1">The sequence shown here is derived from an EMBL/GenBank/DDBJ whole genome shotgun (WGS) entry which is preliminary data.</text>
</comment>
<name>A0AAD1U3E2_EUPCR</name>
<organism evidence="1 2">
    <name type="scientific">Euplotes crassus</name>
    <dbReference type="NCBI Taxonomy" id="5936"/>
    <lineage>
        <taxon>Eukaryota</taxon>
        <taxon>Sar</taxon>
        <taxon>Alveolata</taxon>
        <taxon>Ciliophora</taxon>
        <taxon>Intramacronucleata</taxon>
        <taxon>Spirotrichea</taxon>
        <taxon>Hypotrichia</taxon>
        <taxon>Euplotida</taxon>
        <taxon>Euplotidae</taxon>
        <taxon>Moneuplotes</taxon>
    </lineage>
</organism>
<evidence type="ECO:0000313" key="2">
    <source>
        <dbReference type="Proteomes" id="UP001295684"/>
    </source>
</evidence>